<feature type="transmembrane region" description="Helical" evidence="9">
    <location>
        <begin position="95"/>
        <end position="117"/>
    </location>
</feature>
<dbReference type="SUPFAM" id="SSF111352">
    <property type="entry name" value="Ammonium transporter"/>
    <property type="match status" value="1"/>
</dbReference>
<evidence type="ECO:0000256" key="1">
    <source>
        <dbReference type="ARBA" id="ARBA00004141"/>
    </source>
</evidence>
<dbReference type="Proteomes" id="UP001434337">
    <property type="component" value="Chromosome"/>
</dbReference>
<sequence length="423" mass="43757">MDTQAIWEAASPIWVMVSAGLVLFMTPGLAFFYGGLSRARSAINMMMMSFAAMGLVALVWLLWGYSMSGGGTSIAGIFADPISHFGLTQIGGEDLVGVGFGATFAIITVALISGAVADRARFKAWMVFVPVWVTLVYCPLAFMVWGGGLLSADGAIGSVVGEALDFAGGLVVHMAAGLAALVLALMIGKRTGFSAGIHRPHSIPFVMLGAAILWFGWFGFNGGAAGTIAEAGLIWVNTLIAPGIGMVAWLLTEQLRDGRMTSVGAASGIVAGLVAITPACAFVTPLGAAAIGAVAGIICCFAVNLKFRVGIDDSLDVVGLHFVAGLWGTLSIGLLAVPLEDGRAGLFYGGGLAIMTAQVVAVLVTTVFTVSLTALIAWAIHKTIGFRITAEDEEGGIDLSEHRESAYDLETALAYTGEGREQE</sequence>
<keyword evidence="12" id="KW-1185">Reference proteome</keyword>
<dbReference type="InterPro" id="IPR024041">
    <property type="entry name" value="NH4_transpt_AmtB-like_dom"/>
</dbReference>
<comment type="subcellular location">
    <subcellularLocation>
        <location evidence="9">Cell membrane</location>
        <topology evidence="9">Multi-pass membrane protein</topology>
    </subcellularLocation>
    <subcellularLocation>
        <location evidence="1">Membrane</location>
        <topology evidence="1">Multi-pass membrane protein</topology>
    </subcellularLocation>
</comment>
<keyword evidence="5 9" id="KW-1133">Transmembrane helix</keyword>
<feature type="transmembrane region" description="Helical" evidence="9">
    <location>
        <begin position="232"/>
        <end position="251"/>
    </location>
</feature>
<evidence type="ECO:0000256" key="5">
    <source>
        <dbReference type="ARBA" id="ARBA00022989"/>
    </source>
</evidence>
<evidence type="ECO:0000256" key="7">
    <source>
        <dbReference type="ARBA" id="ARBA00023177"/>
    </source>
</evidence>
<dbReference type="PANTHER" id="PTHR43029:SF10">
    <property type="entry name" value="AMMONIUM TRANSPORTER MEP2"/>
    <property type="match status" value="1"/>
</dbReference>
<dbReference type="InterPro" id="IPR018047">
    <property type="entry name" value="Ammonium_transpt_CS"/>
</dbReference>
<organism evidence="11 12">
    <name type="scientific">Propioniciclava soli</name>
    <dbReference type="NCBI Taxonomy" id="2775081"/>
    <lineage>
        <taxon>Bacteria</taxon>
        <taxon>Bacillati</taxon>
        <taxon>Actinomycetota</taxon>
        <taxon>Actinomycetes</taxon>
        <taxon>Propionibacteriales</taxon>
        <taxon>Propionibacteriaceae</taxon>
        <taxon>Propioniciclava</taxon>
    </lineage>
</organism>
<keyword evidence="3 9" id="KW-0813">Transport</keyword>
<dbReference type="RefSeq" id="WP_232549634.1">
    <property type="nucleotide sequence ID" value="NZ_CP115965.1"/>
</dbReference>
<feature type="transmembrane region" description="Helical" evidence="9">
    <location>
        <begin position="263"/>
        <end position="284"/>
    </location>
</feature>
<evidence type="ECO:0000256" key="6">
    <source>
        <dbReference type="ARBA" id="ARBA00023136"/>
    </source>
</evidence>
<evidence type="ECO:0000313" key="11">
    <source>
        <dbReference type="EMBL" id="WZW99278.1"/>
    </source>
</evidence>
<reference evidence="11 12" key="1">
    <citation type="journal article" date="2023" name="Environ Microbiome">
        <title>A coral-associated actinobacterium mitigates coral bleaching under heat stress.</title>
        <authorList>
            <person name="Li J."/>
            <person name="Zou Y."/>
            <person name="Li Q."/>
            <person name="Zhang J."/>
            <person name="Bourne D.G."/>
            <person name="Lyu Y."/>
            <person name="Liu C."/>
            <person name="Zhang S."/>
        </authorList>
    </citation>
    <scope>NUCLEOTIDE SEQUENCE [LARGE SCALE GENOMIC DNA]</scope>
    <source>
        <strain evidence="11 12">SCSIO 13291</strain>
    </source>
</reference>
<dbReference type="Gene3D" id="1.10.3430.10">
    <property type="entry name" value="Ammonium transporter AmtB like domains"/>
    <property type="match status" value="1"/>
</dbReference>
<accession>A0ABZ3C931</accession>
<feature type="transmembrane region" description="Helical" evidence="9">
    <location>
        <begin position="200"/>
        <end position="220"/>
    </location>
</feature>
<feature type="domain" description="Ammonium transporter AmtB-like" evidence="10">
    <location>
        <begin position="14"/>
        <end position="407"/>
    </location>
</feature>
<dbReference type="PROSITE" id="PS01219">
    <property type="entry name" value="AMMONIUM_TRANSP"/>
    <property type="match status" value="1"/>
</dbReference>
<evidence type="ECO:0000256" key="9">
    <source>
        <dbReference type="RuleBase" id="RU362002"/>
    </source>
</evidence>
<dbReference type="InterPro" id="IPR029020">
    <property type="entry name" value="Ammonium/urea_transptr"/>
</dbReference>
<dbReference type="NCBIfam" id="TIGR00836">
    <property type="entry name" value="amt"/>
    <property type="match status" value="1"/>
</dbReference>
<feature type="transmembrane region" description="Helical" evidence="9">
    <location>
        <begin position="319"/>
        <end position="339"/>
    </location>
</feature>
<dbReference type="PANTHER" id="PTHR43029">
    <property type="entry name" value="AMMONIUM TRANSPORTER MEP2"/>
    <property type="match status" value="1"/>
</dbReference>
<dbReference type="Pfam" id="PF00909">
    <property type="entry name" value="Ammonium_transp"/>
    <property type="match status" value="1"/>
</dbReference>
<feature type="transmembrane region" description="Helical" evidence="9">
    <location>
        <begin position="359"/>
        <end position="380"/>
    </location>
</feature>
<dbReference type="InterPro" id="IPR001905">
    <property type="entry name" value="Ammonium_transpt"/>
</dbReference>
<feature type="transmembrane region" description="Helical" evidence="9">
    <location>
        <begin position="45"/>
        <end position="63"/>
    </location>
</feature>
<evidence type="ECO:0000313" key="12">
    <source>
        <dbReference type="Proteomes" id="UP001434337"/>
    </source>
</evidence>
<evidence type="ECO:0000256" key="2">
    <source>
        <dbReference type="ARBA" id="ARBA00005887"/>
    </source>
</evidence>
<evidence type="ECO:0000256" key="8">
    <source>
        <dbReference type="ARBA" id="ARBA00050025"/>
    </source>
</evidence>
<evidence type="ECO:0000256" key="3">
    <source>
        <dbReference type="ARBA" id="ARBA00022448"/>
    </source>
</evidence>
<protein>
    <recommendedName>
        <fullName evidence="8 9">Ammonium transporter</fullName>
    </recommendedName>
</protein>
<feature type="transmembrane region" description="Helical" evidence="9">
    <location>
        <begin position="166"/>
        <end position="188"/>
    </location>
</feature>
<evidence type="ECO:0000256" key="4">
    <source>
        <dbReference type="ARBA" id="ARBA00022692"/>
    </source>
</evidence>
<keyword evidence="6 9" id="KW-0472">Membrane</keyword>
<name>A0ABZ3C931_9ACTN</name>
<proteinExistence type="inferred from homology"/>
<keyword evidence="4 9" id="KW-0812">Transmembrane</keyword>
<feature type="transmembrane region" description="Helical" evidence="9">
    <location>
        <begin position="290"/>
        <end position="307"/>
    </location>
</feature>
<feature type="transmembrane region" description="Helical" evidence="9">
    <location>
        <begin position="12"/>
        <end position="33"/>
    </location>
</feature>
<keyword evidence="7 9" id="KW-0924">Ammonia transport</keyword>
<comment type="similarity">
    <text evidence="2 9">Belongs to the ammonia transporter channel (TC 1.A.11.2) family.</text>
</comment>
<evidence type="ECO:0000259" key="10">
    <source>
        <dbReference type="Pfam" id="PF00909"/>
    </source>
</evidence>
<gene>
    <name evidence="11" type="ORF">PCC79_03510</name>
</gene>
<dbReference type="EMBL" id="CP115965">
    <property type="protein sequence ID" value="WZW99278.1"/>
    <property type="molecule type" value="Genomic_DNA"/>
</dbReference>
<feature type="transmembrane region" description="Helical" evidence="9">
    <location>
        <begin position="124"/>
        <end position="146"/>
    </location>
</feature>